<keyword evidence="2" id="KW-1185">Reference proteome</keyword>
<proteinExistence type="predicted"/>
<reference evidence="1 2" key="1">
    <citation type="submission" date="2019-04" db="EMBL/GenBank/DDBJ databases">
        <title>A novel phosphate-accumulating bacterium identified in bioreactor for phosphate removal from wastewater.</title>
        <authorList>
            <person name="Kotlyarov R.Y."/>
            <person name="Beletsky A.V."/>
            <person name="Kallistova A.Y."/>
            <person name="Dorofeev A.G."/>
            <person name="Nikolaev Y.Y."/>
            <person name="Pimenov N.V."/>
            <person name="Ravin N.V."/>
            <person name="Mardanov A.V."/>
        </authorList>
    </citation>
    <scope>NUCLEOTIDE SEQUENCE [LARGE SCALE GENOMIC DNA]</scope>
    <source>
        <strain evidence="1 2">Bin19</strain>
    </source>
</reference>
<gene>
    <name evidence="1" type="ORF">ACCUM_2076</name>
</gene>
<dbReference type="AlphaFoldDB" id="A0A5S4EI77"/>
<protein>
    <submittedName>
        <fullName evidence="1">Uncharacterized protein</fullName>
    </submittedName>
</protein>
<dbReference type="Proteomes" id="UP000306324">
    <property type="component" value="Unassembled WGS sequence"/>
</dbReference>
<comment type="caution">
    <text evidence="1">The sequence shown here is derived from an EMBL/GenBank/DDBJ whole genome shotgun (WGS) entry which is preliminary data.</text>
</comment>
<sequence>MTGACRFCWPSSAGVSSTIRPAVRREVISVLIAIVDHERV</sequence>
<name>A0A5S4EI77_9PROT</name>
<organism evidence="1 2">
    <name type="scientific">Candidatus Accumulibacter phosphatis</name>
    <dbReference type="NCBI Taxonomy" id="327160"/>
    <lineage>
        <taxon>Bacteria</taxon>
        <taxon>Pseudomonadati</taxon>
        <taxon>Pseudomonadota</taxon>
        <taxon>Betaproteobacteria</taxon>
        <taxon>Candidatus Accumulibacter</taxon>
    </lineage>
</organism>
<evidence type="ECO:0000313" key="2">
    <source>
        <dbReference type="Proteomes" id="UP000306324"/>
    </source>
</evidence>
<accession>A0A5S4EI77</accession>
<evidence type="ECO:0000313" key="1">
    <source>
        <dbReference type="EMBL" id="TMQ75018.1"/>
    </source>
</evidence>
<dbReference type="EMBL" id="SWAD01000128">
    <property type="protein sequence ID" value="TMQ75018.1"/>
    <property type="molecule type" value="Genomic_DNA"/>
</dbReference>